<dbReference type="Proteomes" id="UP000076643">
    <property type="component" value="Unassembled WGS sequence"/>
</dbReference>
<evidence type="ECO:0000256" key="3">
    <source>
        <dbReference type="PIRSR" id="PIRSR607837-1"/>
    </source>
</evidence>
<dbReference type="PATRIC" id="fig|1365250.3.peg.3571"/>
<gene>
    <name evidence="4" type="ORF">N475_19375</name>
</gene>
<dbReference type="GO" id="GO:0046872">
    <property type="term" value="F:metal ion binding"/>
    <property type="evidence" value="ECO:0007669"/>
    <property type="project" value="UniProtKB-KW"/>
</dbReference>
<dbReference type="SUPFAM" id="SSF109854">
    <property type="entry name" value="DinB/YfiT-like putative metalloenzymes"/>
    <property type="match status" value="1"/>
</dbReference>
<comment type="similarity">
    <text evidence="1">Belongs to the DinB family.</text>
</comment>
<keyword evidence="2 3" id="KW-0479">Metal-binding</keyword>
<dbReference type="RefSeq" id="WP_063365645.1">
    <property type="nucleotide sequence ID" value="NZ_AQHB01000049.1"/>
</dbReference>
<dbReference type="InterPro" id="IPR034660">
    <property type="entry name" value="DinB/YfiT-like"/>
</dbReference>
<feature type="binding site" evidence="3">
    <location>
        <position position="151"/>
    </location>
    <ligand>
        <name>a divalent metal cation</name>
        <dbReference type="ChEBI" id="CHEBI:60240"/>
    </ligand>
</feature>
<keyword evidence="5" id="KW-1185">Reference proteome</keyword>
<dbReference type="InterPro" id="IPR007837">
    <property type="entry name" value="DinB"/>
</dbReference>
<dbReference type="Gene3D" id="1.20.120.450">
    <property type="entry name" value="dinb family like domain"/>
    <property type="match status" value="1"/>
</dbReference>
<dbReference type="PANTHER" id="PTHR37302">
    <property type="entry name" value="SLR1116 PROTEIN"/>
    <property type="match status" value="1"/>
</dbReference>
<name>A0A161ZVB7_9GAMM</name>
<evidence type="ECO:0000256" key="2">
    <source>
        <dbReference type="ARBA" id="ARBA00022723"/>
    </source>
</evidence>
<sequence>MPLLSKNFTLMAKYNQWMNEKIYGAADILTIDELSKDRGAFFGSILATLNHILVGDIIWLTRFATHPDKFAALEYMDSIEYPSALDQIIYPNFADLKKARFKMDNVIIEFASQLNDKALGSELTYLSTKGEHFNKNFGYLVQHFFNHQTHHRGQLSALLNQAGVEIGDTDLLLIIPEQ</sequence>
<dbReference type="Pfam" id="PF05163">
    <property type="entry name" value="DinB"/>
    <property type="match status" value="1"/>
</dbReference>
<feature type="binding site" evidence="3">
    <location>
        <position position="51"/>
    </location>
    <ligand>
        <name>a divalent metal cation</name>
        <dbReference type="ChEBI" id="CHEBI:60240"/>
    </ligand>
</feature>
<proteinExistence type="inferred from homology"/>
<dbReference type="AlphaFoldDB" id="A0A161ZVB7"/>
<evidence type="ECO:0000256" key="1">
    <source>
        <dbReference type="ARBA" id="ARBA00008635"/>
    </source>
</evidence>
<accession>A0A161ZVB7</accession>
<dbReference type="PANTHER" id="PTHR37302:SF1">
    <property type="entry name" value="PROTEIN DINB"/>
    <property type="match status" value="1"/>
</dbReference>
<evidence type="ECO:0000313" key="5">
    <source>
        <dbReference type="Proteomes" id="UP000076643"/>
    </source>
</evidence>
<evidence type="ECO:0000313" key="4">
    <source>
        <dbReference type="EMBL" id="KZN34118.1"/>
    </source>
</evidence>
<protein>
    <recommendedName>
        <fullName evidence="6">Diguanylate cyclase</fullName>
    </recommendedName>
</protein>
<reference evidence="4 5" key="1">
    <citation type="submission" date="2013-07" db="EMBL/GenBank/DDBJ databases">
        <title>Comparative Genomic and Metabolomic Analysis of Twelve Strains of Pseudoalteromonas luteoviolacea.</title>
        <authorList>
            <person name="Vynne N.G."/>
            <person name="Mansson M."/>
            <person name="Gram L."/>
        </authorList>
    </citation>
    <scope>NUCLEOTIDE SEQUENCE [LARGE SCALE GENOMIC DNA]</scope>
    <source>
        <strain evidence="4 5">DSM 6061</strain>
    </source>
</reference>
<evidence type="ECO:0008006" key="6">
    <source>
        <dbReference type="Google" id="ProtNLM"/>
    </source>
</evidence>
<comment type="caution">
    <text evidence="4">The sequence shown here is derived from an EMBL/GenBank/DDBJ whole genome shotgun (WGS) entry which is preliminary data.</text>
</comment>
<organism evidence="4 5">
    <name type="scientific">Pseudoalteromonas luteoviolacea DSM 6061</name>
    <dbReference type="NCBI Taxonomy" id="1365250"/>
    <lineage>
        <taxon>Bacteria</taxon>
        <taxon>Pseudomonadati</taxon>
        <taxon>Pseudomonadota</taxon>
        <taxon>Gammaproteobacteria</taxon>
        <taxon>Alteromonadales</taxon>
        <taxon>Pseudoalteromonadaceae</taxon>
        <taxon>Pseudoalteromonas</taxon>
    </lineage>
</organism>
<dbReference type="EMBL" id="AUYB01000119">
    <property type="protein sequence ID" value="KZN34118.1"/>
    <property type="molecule type" value="Genomic_DNA"/>
</dbReference>
<feature type="binding site" evidence="3">
    <location>
        <position position="147"/>
    </location>
    <ligand>
        <name>a divalent metal cation</name>
        <dbReference type="ChEBI" id="CHEBI:60240"/>
    </ligand>
</feature>